<evidence type="ECO:0000313" key="2">
    <source>
        <dbReference type="EMBL" id="REA55058.1"/>
    </source>
</evidence>
<protein>
    <submittedName>
        <fullName evidence="2">Conjugative transposon protein TraN</fullName>
    </submittedName>
</protein>
<evidence type="ECO:0000313" key="3">
    <source>
        <dbReference type="Proteomes" id="UP000256373"/>
    </source>
</evidence>
<name>A0A3D8Y5F5_9BACT</name>
<dbReference type="Proteomes" id="UP000256373">
    <property type="component" value="Unassembled WGS sequence"/>
</dbReference>
<accession>A0A3D8Y5F5</accession>
<feature type="signal peptide" evidence="1">
    <location>
        <begin position="1"/>
        <end position="22"/>
    </location>
</feature>
<dbReference type="InterPro" id="IPR022298">
    <property type="entry name" value="Conjug_transposon_TraN"/>
</dbReference>
<keyword evidence="3" id="KW-1185">Reference proteome</keyword>
<feature type="chain" id="PRO_5017735133" evidence="1">
    <location>
        <begin position="23"/>
        <end position="273"/>
    </location>
</feature>
<gene>
    <name evidence="2" type="primary">traN</name>
    <name evidence="2" type="ORF">DSL64_28585</name>
</gene>
<dbReference type="RefSeq" id="WP_115834394.1">
    <property type="nucleotide sequence ID" value="NZ_QNUL01000051.1"/>
</dbReference>
<reference evidence="2 3" key="1">
    <citation type="submission" date="2018-07" db="EMBL/GenBank/DDBJ databases">
        <title>Dyadobacter roseus sp. nov., isolated from rose rhizosphere soil.</title>
        <authorList>
            <person name="Chen L."/>
        </authorList>
    </citation>
    <scope>NUCLEOTIDE SEQUENCE [LARGE SCALE GENOMIC DNA]</scope>
    <source>
        <strain evidence="2 3">RS19</strain>
    </source>
</reference>
<dbReference type="NCBIfam" id="TIGR03780">
    <property type="entry name" value="Bac_Flav_CT_N"/>
    <property type="match status" value="1"/>
</dbReference>
<sequence length="273" mass="30531">MKIKTLLWPAVLLLLSATFAVCQTTQLYVSEALPVQITCNKTVNLVFGYPVKSVDKGSASLLAQKARGVHNVLQLKAASPRFQQTNLTVITADGSLHTFLIDYQDDPLHFVIDVVSSQSQHALFADLTSQKKQEEVAQNAANAKPHLRRIKDKKGKVKMRLTGLYVQNELLCLRIKVKNTSSVPYRIESEKFWISDQKQIKRTASQSVLLTPLLMPVHDSNLAAGSESELIYVLSGFTLSDHKRLWITLNEKNGGRHLKVALSNRHIVRARPL</sequence>
<dbReference type="Pfam" id="PF13595">
    <property type="entry name" value="DUF4138"/>
    <property type="match status" value="1"/>
</dbReference>
<proteinExistence type="predicted"/>
<dbReference type="OrthoDB" id="1038500at2"/>
<dbReference type="EMBL" id="QNUL01000051">
    <property type="protein sequence ID" value="REA55058.1"/>
    <property type="molecule type" value="Genomic_DNA"/>
</dbReference>
<dbReference type="AlphaFoldDB" id="A0A3D8Y5F5"/>
<evidence type="ECO:0000256" key="1">
    <source>
        <dbReference type="SAM" id="SignalP"/>
    </source>
</evidence>
<comment type="caution">
    <text evidence="2">The sequence shown here is derived from an EMBL/GenBank/DDBJ whole genome shotgun (WGS) entry which is preliminary data.</text>
</comment>
<organism evidence="2 3">
    <name type="scientific">Dyadobacter luteus</name>
    <dbReference type="NCBI Taxonomy" id="2259619"/>
    <lineage>
        <taxon>Bacteria</taxon>
        <taxon>Pseudomonadati</taxon>
        <taxon>Bacteroidota</taxon>
        <taxon>Cytophagia</taxon>
        <taxon>Cytophagales</taxon>
        <taxon>Spirosomataceae</taxon>
        <taxon>Dyadobacter</taxon>
    </lineage>
</organism>
<keyword evidence="1" id="KW-0732">Signal</keyword>